<dbReference type="EMBL" id="CZKA01000006">
    <property type="protein sequence ID" value="CUR54207.1"/>
    <property type="molecule type" value="Genomic_DNA"/>
</dbReference>
<sequence length="133" mass="14935">MVSRQPEAPWSRHFQGPWHADALNPRFPLPLRVAFLAYGSHKANGHAKFRQGEIAKVLCRLDEDGHPIPADRRTVYRAIRQAIEFGLLDEDSKALCLVVPSHRIAGGVGDEYAPCDRHPRPDPASRRQLRAVS</sequence>
<feature type="compositionally biased region" description="Basic and acidic residues" evidence="1">
    <location>
        <begin position="114"/>
        <end position="125"/>
    </location>
</feature>
<gene>
    <name evidence="2" type="ORF">NOCA2140030</name>
</gene>
<organism evidence="2">
    <name type="scientific">metagenome</name>
    <dbReference type="NCBI Taxonomy" id="256318"/>
    <lineage>
        <taxon>unclassified sequences</taxon>
        <taxon>metagenomes</taxon>
    </lineage>
</organism>
<protein>
    <submittedName>
        <fullName evidence="2">Uncharacterized protein</fullName>
    </submittedName>
</protein>
<evidence type="ECO:0000256" key="1">
    <source>
        <dbReference type="SAM" id="MobiDB-lite"/>
    </source>
</evidence>
<dbReference type="AlphaFoldDB" id="A0A2P2BWS4"/>
<proteinExistence type="predicted"/>
<reference evidence="2" key="1">
    <citation type="submission" date="2015-08" db="EMBL/GenBank/DDBJ databases">
        <authorList>
            <person name="Babu N.S."/>
            <person name="Beckwith C.J."/>
            <person name="Beseler K.G."/>
            <person name="Brison A."/>
            <person name="Carone J.V."/>
            <person name="Caskin T.P."/>
            <person name="Diamond M."/>
            <person name="Durham M.E."/>
            <person name="Foxe J.M."/>
            <person name="Go M."/>
            <person name="Henderson B.A."/>
            <person name="Jones I.B."/>
            <person name="McGettigan J.A."/>
            <person name="Micheletti S.J."/>
            <person name="Nasrallah M.E."/>
            <person name="Ortiz D."/>
            <person name="Piller C.R."/>
            <person name="Privatt S.R."/>
            <person name="Schneider S.L."/>
            <person name="Sharp S."/>
            <person name="Smith T.C."/>
            <person name="Stanton J.D."/>
            <person name="Ullery H.E."/>
            <person name="Wilson R.J."/>
            <person name="Serrano M.G."/>
            <person name="Buck G."/>
            <person name="Lee V."/>
            <person name="Wang Y."/>
            <person name="Carvalho R."/>
            <person name="Voegtly L."/>
            <person name="Shi R."/>
            <person name="Duckworth R."/>
            <person name="Johnson A."/>
            <person name="Loviza R."/>
            <person name="Walstead R."/>
            <person name="Shah Z."/>
            <person name="Kiflezghi M."/>
            <person name="Wade K."/>
            <person name="Ball S.L."/>
            <person name="Bradley K.W."/>
            <person name="Asai D.J."/>
            <person name="Bowman C.A."/>
            <person name="Russell D.A."/>
            <person name="Pope W.H."/>
            <person name="Jacobs-Sera D."/>
            <person name="Hendrix R.W."/>
            <person name="Hatfull G.F."/>
        </authorList>
    </citation>
    <scope>NUCLEOTIDE SEQUENCE</scope>
</reference>
<evidence type="ECO:0000313" key="2">
    <source>
        <dbReference type="EMBL" id="CUR54207.1"/>
    </source>
</evidence>
<name>A0A2P2BWS4_9ZZZZ</name>
<feature type="region of interest" description="Disordered" evidence="1">
    <location>
        <begin position="109"/>
        <end position="133"/>
    </location>
</feature>
<accession>A0A2P2BWS4</accession>